<dbReference type="EMBL" id="JAENIJ010000003">
    <property type="protein sequence ID" value="MBK1881306.1"/>
    <property type="molecule type" value="Genomic_DNA"/>
</dbReference>
<evidence type="ECO:0000256" key="3">
    <source>
        <dbReference type="ARBA" id="ARBA00022801"/>
    </source>
</evidence>
<evidence type="ECO:0000256" key="2">
    <source>
        <dbReference type="ARBA" id="ARBA00022723"/>
    </source>
</evidence>
<feature type="domain" description="Peptidase M48" evidence="7">
    <location>
        <begin position="76"/>
        <end position="238"/>
    </location>
</feature>
<evidence type="ECO:0000313" key="8">
    <source>
        <dbReference type="EMBL" id="MBK1881306.1"/>
    </source>
</evidence>
<keyword evidence="4 6" id="KW-0862">Zinc</keyword>
<evidence type="ECO:0000256" key="1">
    <source>
        <dbReference type="ARBA" id="ARBA00022670"/>
    </source>
</evidence>
<comment type="cofactor">
    <cofactor evidence="6">
        <name>Zn(2+)</name>
        <dbReference type="ChEBI" id="CHEBI:29105"/>
    </cofactor>
    <text evidence="6">Binds 1 zinc ion per subunit.</text>
</comment>
<keyword evidence="5 6" id="KW-0482">Metalloprotease</keyword>
<dbReference type="GO" id="GO:0046872">
    <property type="term" value="F:metal ion binding"/>
    <property type="evidence" value="ECO:0007669"/>
    <property type="project" value="UniProtKB-KW"/>
</dbReference>
<dbReference type="Gene3D" id="3.30.2010.10">
    <property type="entry name" value="Metalloproteases ('zincins'), catalytic domain"/>
    <property type="match status" value="1"/>
</dbReference>
<dbReference type="InterPro" id="IPR001915">
    <property type="entry name" value="Peptidase_M48"/>
</dbReference>
<dbReference type="RefSeq" id="WP_200267382.1">
    <property type="nucleotide sequence ID" value="NZ_JAENIJ010000003.1"/>
</dbReference>
<gene>
    <name evidence="8" type="ORF">JIN85_02700</name>
</gene>
<dbReference type="AlphaFoldDB" id="A0A934S2M5"/>
<proteinExistence type="inferred from homology"/>
<sequence length="400" mass="45216">MSRSLTALPQHQMMVDWLRTYEPEVWKWQAEAERTDQNLDEVRLSLLRDTYRLTAEEHPELFQEIAAAQEALGLADIVVNAYQSEGESVANAAICYVSGEIHLLFSGPILTLLAPEELRGVVGHELAHYRLWHMEGGVYFLADRILHQSAIHPNGKSSHRQSARLWSLATELFSDRGSYLATGNLEISVASLVKAVTGLSKVSGKSYLSQAEEIFAKSKPKISQLTHPETFIRARALQLWVEDSPDCDEAIDRMLDQSEELESLDLIRQLKLVRITRSFLKFHLSPDWFRSDEVLAHARLYFPDFDLEQNDDDASLIQNLGSLSKAEREYLCNVMLDFCAVDSDLEELPLASGIEQARAMECLGYFEKIATKELKVKPKVMKNLKETAAQVLAKIGKEKP</sequence>
<organism evidence="8 9">
    <name type="scientific">Luteolibacter pohnpeiensis</name>
    <dbReference type="NCBI Taxonomy" id="454153"/>
    <lineage>
        <taxon>Bacteria</taxon>
        <taxon>Pseudomonadati</taxon>
        <taxon>Verrucomicrobiota</taxon>
        <taxon>Verrucomicrobiia</taxon>
        <taxon>Verrucomicrobiales</taxon>
        <taxon>Verrucomicrobiaceae</taxon>
        <taxon>Luteolibacter</taxon>
    </lineage>
</organism>
<keyword evidence="2" id="KW-0479">Metal-binding</keyword>
<dbReference type="GO" id="GO:0006508">
    <property type="term" value="P:proteolysis"/>
    <property type="evidence" value="ECO:0007669"/>
    <property type="project" value="UniProtKB-KW"/>
</dbReference>
<comment type="caution">
    <text evidence="8">The sequence shown here is derived from an EMBL/GenBank/DDBJ whole genome shotgun (WGS) entry which is preliminary data.</text>
</comment>
<protein>
    <submittedName>
        <fullName evidence="8">M48 family metalloprotease</fullName>
    </submittedName>
</protein>
<accession>A0A934S2M5</accession>
<keyword evidence="1 6" id="KW-0645">Protease</keyword>
<dbReference type="Pfam" id="PF01435">
    <property type="entry name" value="Peptidase_M48"/>
    <property type="match status" value="1"/>
</dbReference>
<evidence type="ECO:0000313" key="9">
    <source>
        <dbReference type="Proteomes" id="UP000603141"/>
    </source>
</evidence>
<evidence type="ECO:0000259" key="7">
    <source>
        <dbReference type="Pfam" id="PF01435"/>
    </source>
</evidence>
<comment type="similarity">
    <text evidence="6">Belongs to the peptidase M48 family.</text>
</comment>
<reference evidence="8" key="1">
    <citation type="submission" date="2021-01" db="EMBL/GenBank/DDBJ databases">
        <title>Modified the classification status of verrucomicrobia.</title>
        <authorList>
            <person name="Feng X."/>
        </authorList>
    </citation>
    <scope>NUCLEOTIDE SEQUENCE</scope>
    <source>
        <strain evidence="8">KCTC 22041</strain>
    </source>
</reference>
<name>A0A934S2M5_9BACT</name>
<keyword evidence="3 6" id="KW-0378">Hydrolase</keyword>
<dbReference type="Proteomes" id="UP000603141">
    <property type="component" value="Unassembled WGS sequence"/>
</dbReference>
<evidence type="ECO:0000256" key="5">
    <source>
        <dbReference type="ARBA" id="ARBA00023049"/>
    </source>
</evidence>
<evidence type="ECO:0000256" key="6">
    <source>
        <dbReference type="RuleBase" id="RU003983"/>
    </source>
</evidence>
<keyword evidence="9" id="KW-1185">Reference proteome</keyword>
<dbReference type="GO" id="GO:0004222">
    <property type="term" value="F:metalloendopeptidase activity"/>
    <property type="evidence" value="ECO:0007669"/>
    <property type="project" value="InterPro"/>
</dbReference>
<evidence type="ECO:0000256" key="4">
    <source>
        <dbReference type="ARBA" id="ARBA00022833"/>
    </source>
</evidence>